<name>A0AAV9CLP6_ACOCL</name>
<gene>
    <name evidence="5" type="ORF">QJS10_CPA06g00116</name>
    <name evidence="4" type="ORF">QJS10_CPB18g01893</name>
</gene>
<keyword evidence="3" id="KW-0808">Transferase</keyword>
<accession>A0AAV9CLP6</accession>
<organism evidence="4 6">
    <name type="scientific">Acorus calamus</name>
    <name type="common">Sweet flag</name>
    <dbReference type="NCBI Taxonomy" id="4465"/>
    <lineage>
        <taxon>Eukaryota</taxon>
        <taxon>Viridiplantae</taxon>
        <taxon>Streptophyta</taxon>
        <taxon>Embryophyta</taxon>
        <taxon>Tracheophyta</taxon>
        <taxon>Spermatophyta</taxon>
        <taxon>Magnoliopsida</taxon>
        <taxon>Liliopsida</taxon>
        <taxon>Acoraceae</taxon>
        <taxon>Acorus</taxon>
    </lineage>
</organism>
<sequence>MLQRVRPIPRWAIRRLSTAVLSRIDDEGDWSYSSEWWGPDSGAGDAGDVVFRSASDCGNGIVSVAAYPSSRPDRMEWSAMERWLERRYGEVCAEKEQKEQFRILGYQWRVLRFNENTRQSSVKVMAAYRKSDSVSVCLMQQPHCLAAPYLKSMVSAGLTTLASFGYDLSRAVCQKQTMHVLCIGHGGGSLPLFIASKIPGAIVHIVEIDPVVISASIQAMGFPILAAKNTSEHSSPLPQFSIIDQVLWKGIHERLFLYESDAETFICNNSNIYDLIFIDAYDGDDIFPHSLWDPNGEFLQALRDRIHPRHGTVVVNLHSDSDVLTHQGTNPEQLDYLLPMGKYISQVCRAYNNALGSLAFAVSVPWLCNTSLVACRGGHGGLTRDRYTVLNTLKSNARVVEDMLKLPFSCLQYIKKQFVLIE</sequence>
<evidence type="ECO:0000256" key="3">
    <source>
        <dbReference type="ARBA" id="ARBA00022679"/>
    </source>
</evidence>
<dbReference type="PANTHER" id="PTHR12176">
    <property type="entry name" value="SAM-DEPENDENT METHYLTRANSFERASE SUPERFAMILY PROTEIN"/>
    <property type="match status" value="1"/>
</dbReference>
<protein>
    <recommendedName>
        <fullName evidence="7">S-adenosyl-L-methionine-dependent methyltransferase superfamily protein</fullName>
    </recommendedName>
</protein>
<dbReference type="PANTHER" id="PTHR12176:SF56">
    <property type="entry name" value="OS04G0510700 PROTEIN"/>
    <property type="match status" value="1"/>
</dbReference>
<proteinExistence type="inferred from homology"/>
<evidence type="ECO:0000256" key="1">
    <source>
        <dbReference type="ARBA" id="ARBA00008361"/>
    </source>
</evidence>
<evidence type="ECO:0000256" key="2">
    <source>
        <dbReference type="ARBA" id="ARBA00022603"/>
    </source>
</evidence>
<dbReference type="SUPFAM" id="SSF53335">
    <property type="entry name" value="S-adenosyl-L-methionine-dependent methyltransferases"/>
    <property type="match status" value="1"/>
</dbReference>
<dbReference type="FunFam" id="3.40.50.150:FF:000351">
    <property type="entry name" value="S-adenosyl-L-methionine-dependent methyltransferase superfamily protein"/>
    <property type="match status" value="1"/>
</dbReference>
<evidence type="ECO:0008006" key="7">
    <source>
        <dbReference type="Google" id="ProtNLM"/>
    </source>
</evidence>
<dbReference type="GO" id="GO:0032259">
    <property type="term" value="P:methylation"/>
    <property type="evidence" value="ECO:0007669"/>
    <property type="project" value="UniProtKB-KW"/>
</dbReference>
<reference evidence="4" key="2">
    <citation type="submission" date="2023-06" db="EMBL/GenBank/DDBJ databases">
        <authorList>
            <person name="Ma L."/>
            <person name="Liu K.-W."/>
            <person name="Li Z."/>
            <person name="Hsiao Y.-Y."/>
            <person name="Qi Y."/>
            <person name="Fu T."/>
            <person name="Tang G."/>
            <person name="Zhang D."/>
            <person name="Sun W.-H."/>
            <person name="Liu D.-K."/>
            <person name="Li Y."/>
            <person name="Chen G.-Z."/>
            <person name="Liu X.-D."/>
            <person name="Liao X.-Y."/>
            <person name="Jiang Y.-T."/>
            <person name="Yu X."/>
            <person name="Hao Y."/>
            <person name="Huang J."/>
            <person name="Zhao X.-W."/>
            <person name="Ke S."/>
            <person name="Chen Y.-Y."/>
            <person name="Wu W.-L."/>
            <person name="Hsu J.-L."/>
            <person name="Lin Y.-F."/>
            <person name="Huang M.-D."/>
            <person name="Li C.-Y."/>
            <person name="Huang L."/>
            <person name="Wang Z.-W."/>
            <person name="Zhao X."/>
            <person name="Zhong W.-Y."/>
            <person name="Peng D.-H."/>
            <person name="Ahmad S."/>
            <person name="Lan S."/>
            <person name="Zhang J.-S."/>
            <person name="Tsai W.-C."/>
            <person name="Van De Peer Y."/>
            <person name="Liu Z.-J."/>
        </authorList>
    </citation>
    <scope>NUCLEOTIDE SEQUENCE</scope>
    <source>
        <strain evidence="4">CP</strain>
        <tissue evidence="4">Leaves</tissue>
    </source>
</reference>
<evidence type="ECO:0000313" key="4">
    <source>
        <dbReference type="EMBL" id="KAK1289072.1"/>
    </source>
</evidence>
<keyword evidence="2" id="KW-0489">Methyltransferase</keyword>
<dbReference type="InterPro" id="IPR029063">
    <property type="entry name" value="SAM-dependent_MTases_sf"/>
</dbReference>
<dbReference type="AlphaFoldDB" id="A0AAV9CLP6"/>
<dbReference type="EMBL" id="JAUJYO010000018">
    <property type="protein sequence ID" value="KAK1289072.1"/>
    <property type="molecule type" value="Genomic_DNA"/>
</dbReference>
<dbReference type="GO" id="GO:0008168">
    <property type="term" value="F:methyltransferase activity"/>
    <property type="evidence" value="ECO:0007669"/>
    <property type="project" value="UniProtKB-KW"/>
</dbReference>
<dbReference type="Gene3D" id="3.40.50.150">
    <property type="entry name" value="Vaccinia Virus protein VP39"/>
    <property type="match status" value="1"/>
</dbReference>
<comment type="similarity">
    <text evidence="1">Belongs to the methyltransferase superfamily.</text>
</comment>
<reference evidence="4" key="1">
    <citation type="journal article" date="2023" name="Nat. Commun.">
        <title>Diploid and tetraploid genomes of Acorus and the evolution of monocots.</title>
        <authorList>
            <person name="Ma L."/>
            <person name="Liu K.W."/>
            <person name="Li Z."/>
            <person name="Hsiao Y.Y."/>
            <person name="Qi Y."/>
            <person name="Fu T."/>
            <person name="Tang G.D."/>
            <person name="Zhang D."/>
            <person name="Sun W.H."/>
            <person name="Liu D.K."/>
            <person name="Li Y."/>
            <person name="Chen G.Z."/>
            <person name="Liu X.D."/>
            <person name="Liao X.Y."/>
            <person name="Jiang Y.T."/>
            <person name="Yu X."/>
            <person name="Hao Y."/>
            <person name="Huang J."/>
            <person name="Zhao X.W."/>
            <person name="Ke S."/>
            <person name="Chen Y.Y."/>
            <person name="Wu W.L."/>
            <person name="Hsu J.L."/>
            <person name="Lin Y.F."/>
            <person name="Huang M.D."/>
            <person name="Li C.Y."/>
            <person name="Huang L."/>
            <person name="Wang Z.W."/>
            <person name="Zhao X."/>
            <person name="Zhong W.Y."/>
            <person name="Peng D.H."/>
            <person name="Ahmad S."/>
            <person name="Lan S."/>
            <person name="Zhang J.S."/>
            <person name="Tsai W.C."/>
            <person name="Van de Peer Y."/>
            <person name="Liu Z.J."/>
        </authorList>
    </citation>
    <scope>NUCLEOTIDE SEQUENCE</scope>
    <source>
        <strain evidence="4">CP</strain>
    </source>
</reference>
<dbReference type="EMBL" id="JAUJYO010000006">
    <property type="protein sequence ID" value="KAK1314158.1"/>
    <property type="molecule type" value="Genomic_DNA"/>
</dbReference>
<comment type="caution">
    <text evidence="4">The sequence shown here is derived from an EMBL/GenBank/DDBJ whole genome shotgun (WGS) entry which is preliminary data.</text>
</comment>
<keyword evidence="6" id="KW-1185">Reference proteome</keyword>
<dbReference type="Proteomes" id="UP001180020">
    <property type="component" value="Unassembled WGS sequence"/>
</dbReference>
<evidence type="ECO:0000313" key="6">
    <source>
        <dbReference type="Proteomes" id="UP001180020"/>
    </source>
</evidence>
<dbReference type="InterPro" id="IPR051419">
    <property type="entry name" value="Lys/N-term_MeTrsfase_sf"/>
</dbReference>
<evidence type="ECO:0000313" key="5">
    <source>
        <dbReference type="EMBL" id="KAK1314158.1"/>
    </source>
</evidence>